<dbReference type="AlphaFoldDB" id="Q01R06"/>
<feature type="transmembrane region" description="Helical" evidence="7">
    <location>
        <begin position="714"/>
        <end position="734"/>
    </location>
</feature>
<evidence type="ECO:0000259" key="9">
    <source>
        <dbReference type="Pfam" id="PF12704"/>
    </source>
</evidence>
<keyword evidence="2" id="KW-1003">Cell membrane</keyword>
<feature type="transmembrane region" description="Helical" evidence="7">
    <location>
        <begin position="242"/>
        <end position="270"/>
    </location>
</feature>
<proteinExistence type="inferred from homology"/>
<dbReference type="InParanoid" id="Q01R06"/>
<keyword evidence="5 7" id="KW-0472">Membrane</keyword>
<feature type="transmembrane region" description="Helical" evidence="7">
    <location>
        <begin position="378"/>
        <end position="398"/>
    </location>
</feature>
<evidence type="ECO:0000256" key="2">
    <source>
        <dbReference type="ARBA" id="ARBA00022475"/>
    </source>
</evidence>
<name>Q01R06_SOLUE</name>
<feature type="domain" description="ABC3 transporter permease C-terminal" evidence="8">
    <location>
        <begin position="252"/>
        <end position="359"/>
    </location>
</feature>
<dbReference type="GO" id="GO:0005886">
    <property type="term" value="C:plasma membrane"/>
    <property type="evidence" value="ECO:0007669"/>
    <property type="project" value="UniProtKB-SubCell"/>
</dbReference>
<feature type="domain" description="MacB-like periplasmic core" evidence="9">
    <location>
        <begin position="19"/>
        <end position="216"/>
    </location>
</feature>
<dbReference type="InterPro" id="IPR050250">
    <property type="entry name" value="Macrolide_Exporter_MacB"/>
</dbReference>
<dbReference type="HOGENOM" id="CLU_009433_0_0_0"/>
<sequence length="751" mass="81503" precursor="true">MLTDLRHAVRGLRKAPALSAVAIASLALGIGANVTAFSVAREMIFNDISAVQPGRLARIDTGVTYTRYQELRAAGVFQDLAFDSGFHDAVWQRTGRNEVVWVMDTSPNFFEVLRIHPAAGRLYTQHDEGFPVAVVSHGFWRKRLASDPAALGRTLQVNGRPYTVVGVLPPAYRSVMGHSVAPEIYAPARLDSQQRCRPFGRLRDGMTREQARQSLTGVAKEPPAVRPLSGFYFGQGGDDYRMFVFFLMLLGIAMILALIACSNVAGLLLARRAARFREMTIRQALGANRWQLARPLLGEALVLVACGAASGLALDAWLRSHLRYLRWPTAYNIPLEFHFESDHSLFLYALLTACAALLVCSPTGAVKPPSTRWNLRSGFVGLQVVLSMVLLTLGALFARSFLHVANLDVGFDAVHTVIAAVHPLPRAEHAWAWRQRLADAIRRVPGVEAVTSTDLLPLMGEVHDAPLRRAGEPVSAAREIYSMAEGEQYFRTLRIPILRGRDFEIADRDRNPTPAIINRTLALQLFPGADPVGQHLIRGREKEEVLEIIGIAADTKMRTLGEAATPAVYTPDYNGQFLIRVAGDPAQWVEPLRRALAASDPAPALDIRPLRDAVAGALFPMRMAAAFVTSIGGIGLVLALVGVYGSVSYAVSRRTREFGIRAALGATRARILWTALRDGALLLIAGSIAGLLLAISAIRPVVDLLPDGIDPWDPRLFAAAAVALIASGIAGAALPARRAAQVDCTAALREE</sequence>
<comment type="subcellular location">
    <subcellularLocation>
        <location evidence="1">Cell membrane</location>
        <topology evidence="1">Multi-pass membrane protein</topology>
    </subcellularLocation>
</comment>
<dbReference type="eggNOG" id="COG0577">
    <property type="taxonomic scope" value="Bacteria"/>
</dbReference>
<keyword evidence="4 7" id="KW-1133">Transmembrane helix</keyword>
<dbReference type="InterPro" id="IPR003838">
    <property type="entry name" value="ABC3_permease_C"/>
</dbReference>
<evidence type="ECO:0000256" key="1">
    <source>
        <dbReference type="ARBA" id="ARBA00004651"/>
    </source>
</evidence>
<evidence type="ECO:0000256" key="5">
    <source>
        <dbReference type="ARBA" id="ARBA00023136"/>
    </source>
</evidence>
<feature type="transmembrane region" description="Helical" evidence="7">
    <location>
        <begin position="345"/>
        <end position="366"/>
    </location>
</feature>
<evidence type="ECO:0000256" key="3">
    <source>
        <dbReference type="ARBA" id="ARBA00022692"/>
    </source>
</evidence>
<evidence type="ECO:0008006" key="11">
    <source>
        <dbReference type="Google" id="ProtNLM"/>
    </source>
</evidence>
<dbReference type="InterPro" id="IPR025857">
    <property type="entry name" value="MacB_PCD"/>
</dbReference>
<organism evidence="10">
    <name type="scientific">Solibacter usitatus (strain Ellin6076)</name>
    <dbReference type="NCBI Taxonomy" id="234267"/>
    <lineage>
        <taxon>Bacteria</taxon>
        <taxon>Pseudomonadati</taxon>
        <taxon>Acidobacteriota</taxon>
        <taxon>Terriglobia</taxon>
        <taxon>Bryobacterales</taxon>
        <taxon>Solibacteraceae</taxon>
        <taxon>Candidatus Solibacter</taxon>
    </lineage>
</organism>
<accession>Q01R06</accession>
<evidence type="ECO:0000256" key="6">
    <source>
        <dbReference type="ARBA" id="ARBA00038076"/>
    </source>
</evidence>
<evidence type="ECO:0000259" key="8">
    <source>
        <dbReference type="Pfam" id="PF02687"/>
    </source>
</evidence>
<evidence type="ECO:0000313" key="10">
    <source>
        <dbReference type="EMBL" id="ABJ87914.1"/>
    </source>
</evidence>
<feature type="domain" description="MacB-like periplasmic core" evidence="9">
    <location>
        <begin position="433"/>
        <end position="574"/>
    </location>
</feature>
<feature type="transmembrane region" description="Helical" evidence="7">
    <location>
        <begin position="296"/>
        <end position="318"/>
    </location>
</feature>
<feature type="transmembrane region" description="Helical" evidence="7">
    <location>
        <begin position="680"/>
        <end position="702"/>
    </location>
</feature>
<gene>
    <name evidence="10" type="ordered locus">Acid_7001</name>
</gene>
<evidence type="ECO:0000256" key="4">
    <source>
        <dbReference type="ARBA" id="ARBA00022989"/>
    </source>
</evidence>
<dbReference type="EMBL" id="CP000473">
    <property type="protein sequence ID" value="ABJ87914.1"/>
    <property type="molecule type" value="Genomic_DNA"/>
</dbReference>
<dbReference type="KEGG" id="sus:Acid_7001"/>
<evidence type="ECO:0000256" key="7">
    <source>
        <dbReference type="SAM" id="Phobius"/>
    </source>
</evidence>
<dbReference type="Pfam" id="PF02687">
    <property type="entry name" value="FtsX"/>
    <property type="match status" value="2"/>
</dbReference>
<keyword evidence="3 7" id="KW-0812">Transmembrane</keyword>
<dbReference type="OrthoDB" id="127353at2"/>
<dbReference type="STRING" id="234267.Acid_7001"/>
<feature type="domain" description="ABC3 transporter permease C-terminal" evidence="8">
    <location>
        <begin position="631"/>
        <end position="740"/>
    </location>
</feature>
<protein>
    <recommendedName>
        <fullName evidence="11">Permease</fullName>
    </recommendedName>
</protein>
<reference evidence="10" key="1">
    <citation type="submission" date="2006-10" db="EMBL/GenBank/DDBJ databases">
        <title>Complete sequence of Solibacter usitatus Ellin6076.</title>
        <authorList>
            <consortium name="US DOE Joint Genome Institute"/>
            <person name="Copeland A."/>
            <person name="Lucas S."/>
            <person name="Lapidus A."/>
            <person name="Barry K."/>
            <person name="Detter J.C."/>
            <person name="Glavina del Rio T."/>
            <person name="Hammon N."/>
            <person name="Israni S."/>
            <person name="Dalin E."/>
            <person name="Tice H."/>
            <person name="Pitluck S."/>
            <person name="Thompson L.S."/>
            <person name="Brettin T."/>
            <person name="Bruce D."/>
            <person name="Han C."/>
            <person name="Tapia R."/>
            <person name="Gilna P."/>
            <person name="Schmutz J."/>
            <person name="Larimer F."/>
            <person name="Land M."/>
            <person name="Hauser L."/>
            <person name="Kyrpides N."/>
            <person name="Mikhailova N."/>
            <person name="Janssen P.H."/>
            <person name="Kuske C.R."/>
            <person name="Richardson P."/>
        </authorList>
    </citation>
    <scope>NUCLEOTIDE SEQUENCE</scope>
    <source>
        <strain evidence="10">Ellin6076</strain>
    </source>
</reference>
<feature type="transmembrane region" description="Helical" evidence="7">
    <location>
        <begin position="624"/>
        <end position="651"/>
    </location>
</feature>
<dbReference type="PANTHER" id="PTHR30572:SF4">
    <property type="entry name" value="ABC TRANSPORTER PERMEASE YTRF"/>
    <property type="match status" value="1"/>
</dbReference>
<dbReference type="Pfam" id="PF12704">
    <property type="entry name" value="MacB_PCD"/>
    <property type="match status" value="2"/>
</dbReference>
<dbReference type="GO" id="GO:0022857">
    <property type="term" value="F:transmembrane transporter activity"/>
    <property type="evidence" value="ECO:0007669"/>
    <property type="project" value="TreeGrafter"/>
</dbReference>
<dbReference type="PANTHER" id="PTHR30572">
    <property type="entry name" value="MEMBRANE COMPONENT OF TRANSPORTER-RELATED"/>
    <property type="match status" value="1"/>
</dbReference>
<comment type="similarity">
    <text evidence="6">Belongs to the ABC-4 integral membrane protein family.</text>
</comment>